<keyword evidence="2" id="KW-1185">Reference proteome</keyword>
<proteinExistence type="predicted"/>
<dbReference type="AlphaFoldDB" id="T0R4U4"/>
<protein>
    <submittedName>
        <fullName evidence="1">Uncharacterized protein</fullName>
    </submittedName>
</protein>
<accession>T0R4U4</accession>
<dbReference type="OMA" id="RDMEHYV"/>
<dbReference type="VEuPathDB" id="FungiDB:SDRG_15121"/>
<dbReference type="InParanoid" id="T0R4U4"/>
<dbReference type="RefSeq" id="XP_008619507.1">
    <property type="nucleotide sequence ID" value="XM_008621285.1"/>
</dbReference>
<evidence type="ECO:0000313" key="2">
    <source>
        <dbReference type="Proteomes" id="UP000030762"/>
    </source>
</evidence>
<evidence type="ECO:0000313" key="1">
    <source>
        <dbReference type="EMBL" id="EQC27113.1"/>
    </source>
</evidence>
<dbReference type="EMBL" id="JH767215">
    <property type="protein sequence ID" value="EQC27113.1"/>
    <property type="molecule type" value="Genomic_DNA"/>
</dbReference>
<dbReference type="Proteomes" id="UP000030762">
    <property type="component" value="Unassembled WGS sequence"/>
</dbReference>
<dbReference type="GeneID" id="19955848"/>
<gene>
    <name evidence="1" type="ORF">SDRG_15121</name>
</gene>
<sequence length="475" mass="51069">MSTTKAEKFVRLLSAKLNELPHLPFSQAELREKLETAVASLPNSGLKGLLQRDMEHYVALFQQTVTATAAAPASDRCLAEQEYDLLLQATHATKLVEMPVTPAEVFFNYSVPTTLDASTASPTELVDAVAQICTTLAHELATNGLASALPSLQEPGHAVALYVAKLLPLLHAYLERMASHTVFEASDRLQSVLLDTLRLVGFHRPLPTPSTPSIISFYTPAPTTETSASAAETHALAQLYAVTLTLVLFFPAPTNTSAAVDSDDDSDDDERTVTTSTTPDAFVCDLLAVAYLEAKGWLIDVVLMALSLPRPASAVVAKDAPLTRLVLQALRTMTFDVGMGRQVLLTHVACLRKARVYLKAARLGQCHELSSLITQLTSLPVPFKLLDWLRLVALSGLSDALRTQVEAVLAAEKPLCVDLLSPKWTDDDILELLEKVQSQSSVVESGADADAVDAETLAAPDADVPLFYVDSTGAN</sequence>
<dbReference type="OrthoDB" id="63403at2759"/>
<name>T0R4U4_SAPDV</name>
<organism evidence="1 2">
    <name type="scientific">Saprolegnia diclina (strain VS20)</name>
    <dbReference type="NCBI Taxonomy" id="1156394"/>
    <lineage>
        <taxon>Eukaryota</taxon>
        <taxon>Sar</taxon>
        <taxon>Stramenopiles</taxon>
        <taxon>Oomycota</taxon>
        <taxon>Saprolegniomycetes</taxon>
        <taxon>Saprolegniales</taxon>
        <taxon>Saprolegniaceae</taxon>
        <taxon>Saprolegnia</taxon>
    </lineage>
</organism>
<reference evidence="1 2" key="1">
    <citation type="submission" date="2012-04" db="EMBL/GenBank/DDBJ databases">
        <title>The Genome Sequence of Saprolegnia declina VS20.</title>
        <authorList>
            <consortium name="The Broad Institute Genome Sequencing Platform"/>
            <person name="Russ C."/>
            <person name="Nusbaum C."/>
            <person name="Tyler B."/>
            <person name="van West P."/>
            <person name="Dieguez-Uribeondo J."/>
            <person name="de Bruijn I."/>
            <person name="Tripathy S."/>
            <person name="Jiang R."/>
            <person name="Young S.K."/>
            <person name="Zeng Q."/>
            <person name="Gargeya S."/>
            <person name="Fitzgerald M."/>
            <person name="Haas B."/>
            <person name="Abouelleil A."/>
            <person name="Alvarado L."/>
            <person name="Arachchi H.M."/>
            <person name="Berlin A."/>
            <person name="Chapman S.B."/>
            <person name="Goldberg J."/>
            <person name="Griggs A."/>
            <person name="Gujja S."/>
            <person name="Hansen M."/>
            <person name="Howarth C."/>
            <person name="Imamovic A."/>
            <person name="Larimer J."/>
            <person name="McCowen C."/>
            <person name="Montmayeur A."/>
            <person name="Murphy C."/>
            <person name="Neiman D."/>
            <person name="Pearson M."/>
            <person name="Priest M."/>
            <person name="Roberts A."/>
            <person name="Saif S."/>
            <person name="Shea T."/>
            <person name="Sisk P."/>
            <person name="Sykes S."/>
            <person name="Wortman J."/>
            <person name="Nusbaum C."/>
            <person name="Birren B."/>
        </authorList>
    </citation>
    <scope>NUCLEOTIDE SEQUENCE [LARGE SCALE GENOMIC DNA]</scope>
    <source>
        <strain evidence="1 2">VS20</strain>
    </source>
</reference>